<reference evidence="2" key="1">
    <citation type="submission" date="2018-05" db="EMBL/GenBank/DDBJ databases">
        <title>Draft genome of Mucuna pruriens seed.</title>
        <authorList>
            <person name="Nnadi N.E."/>
            <person name="Vos R."/>
            <person name="Hasami M.H."/>
            <person name="Devisetty U.K."/>
            <person name="Aguiy J.C."/>
        </authorList>
    </citation>
    <scope>NUCLEOTIDE SEQUENCE [LARGE SCALE GENOMIC DNA]</scope>
    <source>
        <strain evidence="2">JCA_2017</strain>
    </source>
</reference>
<dbReference type="AlphaFoldDB" id="A0A371H5R9"/>
<dbReference type="SUPFAM" id="SSF53098">
    <property type="entry name" value="Ribonuclease H-like"/>
    <property type="match status" value="1"/>
</dbReference>
<feature type="domain" description="Integrase catalytic" evidence="1">
    <location>
        <begin position="37"/>
        <end position="168"/>
    </location>
</feature>
<name>A0A371H5R9_MUCPR</name>
<evidence type="ECO:0000313" key="2">
    <source>
        <dbReference type="EMBL" id="RDX98127.1"/>
    </source>
</evidence>
<keyword evidence="3" id="KW-1185">Reference proteome</keyword>
<dbReference type="Proteomes" id="UP000257109">
    <property type="component" value="Unassembled WGS sequence"/>
</dbReference>
<dbReference type="EMBL" id="QJKJ01003503">
    <property type="protein sequence ID" value="RDX98127.1"/>
    <property type="molecule type" value="Genomic_DNA"/>
</dbReference>
<organism evidence="2 3">
    <name type="scientific">Mucuna pruriens</name>
    <name type="common">Velvet bean</name>
    <name type="synonym">Dolichos pruriens</name>
    <dbReference type="NCBI Taxonomy" id="157652"/>
    <lineage>
        <taxon>Eukaryota</taxon>
        <taxon>Viridiplantae</taxon>
        <taxon>Streptophyta</taxon>
        <taxon>Embryophyta</taxon>
        <taxon>Tracheophyta</taxon>
        <taxon>Spermatophyta</taxon>
        <taxon>Magnoliopsida</taxon>
        <taxon>eudicotyledons</taxon>
        <taxon>Gunneridae</taxon>
        <taxon>Pentapetalae</taxon>
        <taxon>rosids</taxon>
        <taxon>fabids</taxon>
        <taxon>Fabales</taxon>
        <taxon>Fabaceae</taxon>
        <taxon>Papilionoideae</taxon>
        <taxon>50 kb inversion clade</taxon>
        <taxon>NPAAA clade</taxon>
        <taxon>indigoferoid/millettioid clade</taxon>
        <taxon>Phaseoleae</taxon>
        <taxon>Mucuna</taxon>
    </lineage>
</organism>
<evidence type="ECO:0000259" key="1">
    <source>
        <dbReference type="PROSITE" id="PS50994"/>
    </source>
</evidence>
<accession>A0A371H5R9</accession>
<dbReference type="Gene3D" id="3.30.420.10">
    <property type="entry name" value="Ribonuclease H-like superfamily/Ribonuclease H"/>
    <property type="match status" value="1"/>
</dbReference>
<protein>
    <submittedName>
        <fullName evidence="2">Pol polyprotein</fullName>
    </submittedName>
</protein>
<feature type="non-terminal residue" evidence="2">
    <location>
        <position position="1"/>
    </location>
</feature>
<gene>
    <name evidence="2" type="primary">pol</name>
    <name evidence="2" type="ORF">CR513_18974</name>
</gene>
<dbReference type="Pfam" id="PF00665">
    <property type="entry name" value="rve"/>
    <property type="match status" value="1"/>
</dbReference>
<dbReference type="GO" id="GO:0015074">
    <property type="term" value="P:DNA integration"/>
    <property type="evidence" value="ECO:0007669"/>
    <property type="project" value="InterPro"/>
</dbReference>
<dbReference type="InterPro" id="IPR050951">
    <property type="entry name" value="Retrovirus_Pol_polyprotein"/>
</dbReference>
<dbReference type="PROSITE" id="PS50994">
    <property type="entry name" value="INTEGRASE"/>
    <property type="match status" value="1"/>
</dbReference>
<dbReference type="InterPro" id="IPR001584">
    <property type="entry name" value="Integrase_cat-core"/>
</dbReference>
<dbReference type="PANTHER" id="PTHR37984:SF5">
    <property type="entry name" value="PROTEIN NYNRIN-LIKE"/>
    <property type="match status" value="1"/>
</dbReference>
<dbReference type="GO" id="GO:0003676">
    <property type="term" value="F:nucleic acid binding"/>
    <property type="evidence" value="ECO:0007669"/>
    <property type="project" value="InterPro"/>
</dbReference>
<comment type="caution">
    <text evidence="2">The sequence shown here is derived from an EMBL/GenBank/DDBJ whole genome shotgun (WGS) entry which is preliminary data.</text>
</comment>
<sequence length="168" mass="19432">MARKILRVGYYWAKMEANCYEHIYVDNIKTPLAPLNVLSVPWPFAMWGIDMIGPIEPKASNGHRFILVAIDYFTKWVEADSYPSVTKNVVVKFVKRGLICRYGVPSRIITDNRTNLNNKMMIALCKQFKIHHHRPIPYQPKANGVVEATNKNIKKIIQKMVVTYKRLA</sequence>
<dbReference type="InterPro" id="IPR036397">
    <property type="entry name" value="RNaseH_sf"/>
</dbReference>
<dbReference type="OrthoDB" id="2016337at2759"/>
<evidence type="ECO:0000313" key="3">
    <source>
        <dbReference type="Proteomes" id="UP000257109"/>
    </source>
</evidence>
<dbReference type="PANTHER" id="PTHR37984">
    <property type="entry name" value="PROTEIN CBG26694"/>
    <property type="match status" value="1"/>
</dbReference>
<dbReference type="InterPro" id="IPR012337">
    <property type="entry name" value="RNaseH-like_sf"/>
</dbReference>
<proteinExistence type="predicted"/>